<dbReference type="Pfam" id="PF00690">
    <property type="entry name" value="Cation_ATPase_N"/>
    <property type="match status" value="1"/>
</dbReference>
<evidence type="ECO:0000256" key="18">
    <source>
        <dbReference type="SAM" id="Phobius"/>
    </source>
</evidence>
<feature type="transmembrane region" description="Helical" evidence="18">
    <location>
        <begin position="786"/>
        <end position="807"/>
    </location>
</feature>
<dbReference type="OrthoDB" id="3352408at2759"/>
<feature type="transmembrane region" description="Helical" evidence="18">
    <location>
        <begin position="819"/>
        <end position="842"/>
    </location>
</feature>
<dbReference type="InterPro" id="IPR059000">
    <property type="entry name" value="ATPase_P-type_domA"/>
</dbReference>
<organism evidence="23 25">
    <name type="scientific">Caulochytrium protostelioides</name>
    <dbReference type="NCBI Taxonomy" id="1555241"/>
    <lineage>
        <taxon>Eukaryota</taxon>
        <taxon>Fungi</taxon>
        <taxon>Fungi incertae sedis</taxon>
        <taxon>Chytridiomycota</taxon>
        <taxon>Chytridiomycota incertae sedis</taxon>
        <taxon>Chytridiomycetes</taxon>
        <taxon>Caulochytriales</taxon>
        <taxon>Caulochytriaceae</taxon>
        <taxon>Caulochytrium</taxon>
    </lineage>
</organism>
<keyword evidence="6" id="KW-0479">Metal-binding</keyword>
<dbReference type="Gene3D" id="3.40.50.1000">
    <property type="entry name" value="HAD superfamily/HAD-like"/>
    <property type="match status" value="1"/>
</dbReference>
<evidence type="ECO:0000259" key="21">
    <source>
        <dbReference type="Pfam" id="PF00690"/>
    </source>
</evidence>
<keyword evidence="25" id="KW-1185">Reference proteome</keyword>
<dbReference type="SUPFAM" id="SSF81660">
    <property type="entry name" value="Metal cation-transporting ATPase, ATP-binding domain N"/>
    <property type="match status" value="1"/>
</dbReference>
<feature type="domain" description="Cation-transporting P-type ATPase N-terminal" evidence="21">
    <location>
        <begin position="80"/>
        <end position="148"/>
    </location>
</feature>
<evidence type="ECO:0000256" key="7">
    <source>
        <dbReference type="ARBA" id="ARBA00022741"/>
    </source>
</evidence>
<feature type="transmembrane region" description="Helical" evidence="18">
    <location>
        <begin position="366"/>
        <end position="389"/>
    </location>
</feature>
<keyword evidence="3" id="KW-0813">Transport</keyword>
<evidence type="ECO:0000313" key="22">
    <source>
        <dbReference type="EMBL" id="RKO97260.1"/>
    </source>
</evidence>
<evidence type="ECO:0000256" key="5">
    <source>
        <dbReference type="ARBA" id="ARBA00022692"/>
    </source>
</evidence>
<reference evidence="23" key="2">
    <citation type="submission" date="2018-04" db="EMBL/GenBank/DDBJ databases">
        <title>Leveraging single-cell genomics to expand the Fungal Tree of Life.</title>
        <authorList>
            <consortium name="DOE Joint Genome Institute"/>
            <person name="Ahrendt S.R."/>
            <person name="Quandt C.A."/>
            <person name="Ciobanu D."/>
            <person name="Clum A."/>
            <person name="Salamov A."/>
            <person name="Andreopoulos B."/>
            <person name="Cheng J.-F."/>
            <person name="Woyke T."/>
            <person name="Pelin A."/>
            <person name="Henrissat B."/>
            <person name="Benny G.L."/>
            <person name="Smith M.E."/>
            <person name="James T.Y."/>
            <person name="Grigoriev I.V."/>
        </authorList>
    </citation>
    <scope>NUCLEOTIDE SEQUENCE</scope>
    <source>
        <strain evidence="23">ATCC 52028</strain>
    </source>
</reference>
<keyword evidence="12 18" id="KW-1133">Transmembrane helix</keyword>
<protein>
    <recommendedName>
        <fullName evidence="16">Calcium-transporting ATPase 2</fullName>
        <ecNumber evidence="2">7.2.2.10</ecNumber>
    </recommendedName>
</protein>
<dbReference type="FunFam" id="3.40.50.1000:FF:000018">
    <property type="entry name" value="Calcium-transporting ATPase"/>
    <property type="match status" value="1"/>
</dbReference>
<keyword evidence="10" id="KW-0460">Magnesium</keyword>
<dbReference type="SUPFAM" id="SSF56784">
    <property type="entry name" value="HAD-like"/>
    <property type="match status" value="1"/>
</dbReference>
<dbReference type="SUPFAM" id="SSF81653">
    <property type="entry name" value="Calcium ATPase, transduction domain A"/>
    <property type="match status" value="1"/>
</dbReference>
<evidence type="ECO:0000256" key="6">
    <source>
        <dbReference type="ARBA" id="ARBA00022723"/>
    </source>
</evidence>
<evidence type="ECO:0000256" key="17">
    <source>
        <dbReference type="SAM" id="MobiDB-lite"/>
    </source>
</evidence>
<dbReference type="CDD" id="cd02081">
    <property type="entry name" value="P-type_ATPase_Ca_PMCA-like"/>
    <property type="match status" value="1"/>
</dbReference>
<evidence type="ECO:0000256" key="4">
    <source>
        <dbReference type="ARBA" id="ARBA00022568"/>
    </source>
</evidence>
<dbReference type="SFLD" id="SFLDG00002">
    <property type="entry name" value="C1.7:_P-type_atpase_like"/>
    <property type="match status" value="1"/>
</dbReference>
<dbReference type="InterPro" id="IPR036412">
    <property type="entry name" value="HAD-like_sf"/>
</dbReference>
<evidence type="ECO:0000259" key="20">
    <source>
        <dbReference type="Pfam" id="PF00689"/>
    </source>
</evidence>
<dbReference type="Proteomes" id="UP000268535">
    <property type="component" value="Unassembled WGS sequence"/>
</dbReference>
<dbReference type="Proteomes" id="UP000274922">
    <property type="component" value="Unassembled WGS sequence"/>
</dbReference>
<evidence type="ECO:0000256" key="16">
    <source>
        <dbReference type="ARBA" id="ARBA00067965"/>
    </source>
</evidence>
<dbReference type="EMBL" id="ML009339">
    <property type="protein sequence ID" value="RKO97260.1"/>
    <property type="molecule type" value="Genomic_DNA"/>
</dbReference>
<evidence type="ECO:0000256" key="2">
    <source>
        <dbReference type="ARBA" id="ARBA00012790"/>
    </source>
</evidence>
<dbReference type="PRINTS" id="PR00120">
    <property type="entry name" value="HATPASE"/>
</dbReference>
<feature type="transmembrane region" description="Helical" evidence="18">
    <location>
        <begin position="139"/>
        <end position="158"/>
    </location>
</feature>
<dbReference type="PROSITE" id="PS00154">
    <property type="entry name" value="ATPASE_E1_E2"/>
    <property type="match status" value="1"/>
</dbReference>
<evidence type="ECO:0000256" key="14">
    <source>
        <dbReference type="ARBA" id="ARBA00023136"/>
    </source>
</evidence>
<dbReference type="InterPro" id="IPR023214">
    <property type="entry name" value="HAD_sf"/>
</dbReference>
<keyword evidence="8" id="KW-0106">Calcium</keyword>
<gene>
    <name evidence="22" type="ORF">CAUPRSCDRAFT_6772</name>
    <name evidence="23" type="ORF">CXG81DRAFT_11701</name>
</gene>
<feature type="domain" description="Cation-transporting P-type ATPase C-terminal" evidence="20">
    <location>
        <begin position="818"/>
        <end position="994"/>
    </location>
</feature>
<dbReference type="Pfam" id="PF00122">
    <property type="entry name" value="E1-E2_ATPase"/>
    <property type="match status" value="1"/>
</dbReference>
<dbReference type="InterPro" id="IPR006068">
    <property type="entry name" value="ATPase_P-typ_cation-transptr_C"/>
</dbReference>
<dbReference type="GO" id="GO:0016887">
    <property type="term" value="F:ATP hydrolysis activity"/>
    <property type="evidence" value="ECO:0007669"/>
    <property type="project" value="InterPro"/>
</dbReference>
<dbReference type="GO" id="GO:0005886">
    <property type="term" value="C:plasma membrane"/>
    <property type="evidence" value="ECO:0007669"/>
    <property type="project" value="TreeGrafter"/>
</dbReference>
<dbReference type="SFLD" id="SFLDF00027">
    <property type="entry name" value="p-type_atpase"/>
    <property type="match status" value="1"/>
</dbReference>
<keyword evidence="7" id="KW-0547">Nucleotide-binding</keyword>
<dbReference type="PANTHER" id="PTHR24093">
    <property type="entry name" value="CATION TRANSPORTING ATPASE"/>
    <property type="match status" value="1"/>
</dbReference>
<keyword evidence="4" id="KW-0109">Calcium transport</keyword>
<dbReference type="PANTHER" id="PTHR24093:SF369">
    <property type="entry name" value="CALCIUM-TRANSPORTING ATPASE"/>
    <property type="match status" value="1"/>
</dbReference>
<dbReference type="AlphaFoldDB" id="A0A4P9X8P5"/>
<dbReference type="GO" id="GO:0006874">
    <property type="term" value="P:intracellular calcium ion homeostasis"/>
    <property type="evidence" value="ECO:0007669"/>
    <property type="project" value="TreeGrafter"/>
</dbReference>
<keyword evidence="9" id="KW-0067">ATP-binding</keyword>
<dbReference type="GO" id="GO:0005524">
    <property type="term" value="F:ATP binding"/>
    <property type="evidence" value="ECO:0007669"/>
    <property type="project" value="UniProtKB-KW"/>
</dbReference>
<evidence type="ECO:0000256" key="3">
    <source>
        <dbReference type="ARBA" id="ARBA00022448"/>
    </source>
</evidence>
<feature type="transmembrane region" description="Helical" evidence="18">
    <location>
        <begin position="164"/>
        <end position="185"/>
    </location>
</feature>
<evidence type="ECO:0000313" key="24">
    <source>
        <dbReference type="Proteomes" id="UP000268535"/>
    </source>
</evidence>
<sequence length="997" mass="106638">MEVDAPPPAAAGGAGADHAGKPTAGSGSHAAPGGTPGAASAPHADSSLHAPAAHHQYAKTPAELLPLFDPPSLDKLKAVGGIEQLAADLRTDLKAGLPTEARASSRHAALDVFGRNDLPEPRMHSLLDFAWDALQDRTLVVLIIAAFVDVAIGIYKAVSGQDRLGWLDGVAIVVAIIIIVGIASGNDYKKQGQFRKLNDFSRNLSVIGVVRHGESIVIPTRELVVGDVCQIETGVILPADGLLIKGYGISCDESSLTGESHACDKDPASEPFLLSGTKVVAGMGTMLVTAVGPNSLNGRSIAALNVEPEDTPLQKQLGKLADQIAKFGLISALGMVIVLVICYFAIKPPEPRSGVRIANDVVNILINGITLVVVAVPEGLPLAVTLSLAHATVRMLKDNNLVRHLQACETMSNATTICSDKTGTLTLNRMSVVQAYLFGKAYDRDQLAHAREQIPEKWLHLVARAVNVNSTATEKPGPNGDIEFVGNKTEVALLTWSGAVGRPYAQDREANRQLGMIPFSSETKRMSVAVQDANEPETPVWLFTKGAAELVVRSCSQYVGPDGEPRSMDADAIARCDAQINAFADESLRNIAVAYRRLAPEDVPQNEGDHLPSALSAQQLVLLGIFAIEDPVRPEVPGAVKTCQNAGIIVRMVTGDNLATAKSISRQCGILDEFGIALEGPVFRELTDEQLDIVLPRLQVLARSSPIDKQILVQKLRRRGETVAVTGDGTNDAPALKAANVGFSMGIAGTEVAKEASDIVLLDDNFSSLVRAVNWGRSVFDAIRKFLQFQLTVNITAVVLTITSSIYSTVSGERRPESVLTAIQLLWVNLLMDSFAALALALDPPTPEMLQRAPSRSNEALVSPVMWKMIIFQAVYQMVVCITLYFTGHHVIDLHGESHGGVDARVATLIFNIFVFCQVFNEINCRSITHDTNVFRGMFKNRIFLGIIIFTTGAQAIIVELGGRVFDTVELGGKGWGISIALGFGSLPLGWLVRQLP</sequence>
<keyword evidence="13" id="KW-0406">Ion transport</keyword>
<feature type="domain" description="P-type ATPase A" evidence="19">
    <location>
        <begin position="209"/>
        <end position="303"/>
    </location>
</feature>
<dbReference type="PRINTS" id="PR00119">
    <property type="entry name" value="CATATPASE"/>
</dbReference>
<evidence type="ECO:0000313" key="23">
    <source>
        <dbReference type="EMBL" id="RKP01632.1"/>
    </source>
</evidence>
<feature type="transmembrane region" description="Helical" evidence="18">
    <location>
        <begin position="324"/>
        <end position="346"/>
    </location>
</feature>
<dbReference type="Gene3D" id="1.20.1110.10">
    <property type="entry name" value="Calcium-transporting ATPase, transmembrane domain"/>
    <property type="match status" value="1"/>
</dbReference>
<feature type="transmembrane region" description="Helical" evidence="18">
    <location>
        <begin position="865"/>
        <end position="886"/>
    </location>
</feature>
<feature type="non-terminal residue" evidence="23">
    <location>
        <position position="997"/>
    </location>
</feature>
<dbReference type="Pfam" id="PF00689">
    <property type="entry name" value="Cation_ATPase_C"/>
    <property type="match status" value="1"/>
</dbReference>
<dbReference type="Gene3D" id="3.40.1110.10">
    <property type="entry name" value="Calcium-transporting ATPase, cytoplasmic domain N"/>
    <property type="match status" value="1"/>
</dbReference>
<dbReference type="FunFam" id="1.20.1110.10:FF:000039">
    <property type="entry name" value="Calcium-transporting ATPase"/>
    <property type="match status" value="1"/>
</dbReference>
<evidence type="ECO:0000256" key="11">
    <source>
        <dbReference type="ARBA" id="ARBA00022967"/>
    </source>
</evidence>
<keyword evidence="14 18" id="KW-0472">Membrane</keyword>
<dbReference type="Pfam" id="PF13246">
    <property type="entry name" value="Cation_ATPase"/>
    <property type="match status" value="1"/>
</dbReference>
<evidence type="ECO:0000256" key="9">
    <source>
        <dbReference type="ARBA" id="ARBA00022840"/>
    </source>
</evidence>
<dbReference type="InterPro" id="IPR023299">
    <property type="entry name" value="ATPase_P-typ_cyto_dom_N"/>
</dbReference>
<evidence type="ECO:0000256" key="12">
    <source>
        <dbReference type="ARBA" id="ARBA00022989"/>
    </source>
</evidence>
<dbReference type="Gene3D" id="2.70.150.10">
    <property type="entry name" value="Calcium-transporting ATPase, cytoplasmic transduction domain A"/>
    <property type="match status" value="1"/>
</dbReference>
<dbReference type="InterPro" id="IPR004014">
    <property type="entry name" value="ATPase_P-typ_cation-transptr_N"/>
</dbReference>
<dbReference type="GO" id="GO:0046872">
    <property type="term" value="F:metal ion binding"/>
    <property type="evidence" value="ECO:0007669"/>
    <property type="project" value="UniProtKB-KW"/>
</dbReference>
<dbReference type="GO" id="GO:0012505">
    <property type="term" value="C:endomembrane system"/>
    <property type="evidence" value="ECO:0007669"/>
    <property type="project" value="UniProtKB-SubCell"/>
</dbReference>
<evidence type="ECO:0000256" key="13">
    <source>
        <dbReference type="ARBA" id="ARBA00023065"/>
    </source>
</evidence>
<reference evidence="24 25" key="1">
    <citation type="journal article" date="2018" name="Nat. Microbiol.">
        <title>Leveraging single-cell genomics to expand the fungal tree of life.</title>
        <authorList>
            <person name="Ahrendt S.R."/>
            <person name="Quandt C.A."/>
            <person name="Ciobanu D."/>
            <person name="Clum A."/>
            <person name="Salamov A."/>
            <person name="Andreopoulos B."/>
            <person name="Cheng J.F."/>
            <person name="Woyke T."/>
            <person name="Pelin A."/>
            <person name="Henrissat B."/>
            <person name="Reynolds N.K."/>
            <person name="Benny G.L."/>
            <person name="Smith M.E."/>
            <person name="James T.Y."/>
            <person name="Grigoriev I.V."/>
        </authorList>
    </citation>
    <scope>NUCLEOTIDE SEQUENCE [LARGE SCALE GENOMIC DNA]</scope>
    <source>
        <strain evidence="24 25">ATCC 52028</strain>
    </source>
</reference>
<dbReference type="InterPro" id="IPR044492">
    <property type="entry name" value="P_typ_ATPase_HD_dom"/>
</dbReference>
<reference evidence="22" key="3">
    <citation type="submission" date="2018-08" db="EMBL/GenBank/DDBJ databases">
        <title>Leveraging single-cell genomics to expand the Fungal Tree of Life.</title>
        <authorList>
            <consortium name="DOE Joint Genome Institute"/>
            <person name="Ahrendt S.R."/>
            <person name="Quandt C.A."/>
            <person name="Ciobanu D."/>
            <person name="Clum A."/>
            <person name="Salamov A."/>
            <person name="Andreopoulos B."/>
            <person name="Cheng J.-F."/>
            <person name="Woyke T."/>
            <person name="Pelin A."/>
            <person name="Henrissat B."/>
            <person name="Reynolds N."/>
            <person name="Benny G.L."/>
            <person name="Smith M.E."/>
            <person name="James T.Y."/>
            <person name="Grigoriev I.V."/>
        </authorList>
    </citation>
    <scope>NUCLEOTIDE SEQUENCE</scope>
    <source>
        <strain evidence="22">ATCC 52028</strain>
    </source>
</reference>
<dbReference type="EC" id="7.2.2.10" evidence="2"/>
<evidence type="ECO:0000256" key="10">
    <source>
        <dbReference type="ARBA" id="ARBA00022842"/>
    </source>
</evidence>
<dbReference type="NCBIfam" id="TIGR01517">
    <property type="entry name" value="ATPase-IIB_Ca"/>
    <property type="match status" value="1"/>
</dbReference>
<evidence type="ECO:0000256" key="1">
    <source>
        <dbReference type="ARBA" id="ARBA00004127"/>
    </source>
</evidence>
<name>A0A4P9X8P5_9FUNG</name>
<evidence type="ECO:0000259" key="19">
    <source>
        <dbReference type="Pfam" id="PF00122"/>
    </source>
</evidence>
<dbReference type="NCBIfam" id="TIGR01494">
    <property type="entry name" value="ATPase_P-type"/>
    <property type="match status" value="2"/>
</dbReference>
<dbReference type="InterPro" id="IPR001757">
    <property type="entry name" value="P_typ_ATPase"/>
</dbReference>
<feature type="transmembrane region" description="Helical" evidence="18">
    <location>
        <begin position="906"/>
        <end position="923"/>
    </location>
</feature>
<dbReference type="SUPFAM" id="SSF81665">
    <property type="entry name" value="Calcium ATPase, transmembrane domain M"/>
    <property type="match status" value="1"/>
</dbReference>
<dbReference type="GO" id="GO:0005388">
    <property type="term" value="F:P-type calcium transporter activity"/>
    <property type="evidence" value="ECO:0007669"/>
    <property type="project" value="UniProtKB-EC"/>
</dbReference>
<dbReference type="EMBL" id="ML014165">
    <property type="protein sequence ID" value="RKP01632.1"/>
    <property type="molecule type" value="Genomic_DNA"/>
</dbReference>
<comment type="subcellular location">
    <subcellularLocation>
        <location evidence="1">Endomembrane system</location>
        <topology evidence="1">Multi-pass membrane protein</topology>
    </subcellularLocation>
</comment>
<dbReference type="InterPro" id="IPR018303">
    <property type="entry name" value="ATPase_P-typ_P_site"/>
</dbReference>
<evidence type="ECO:0000256" key="8">
    <source>
        <dbReference type="ARBA" id="ARBA00022837"/>
    </source>
</evidence>
<feature type="transmembrane region" description="Helical" evidence="18">
    <location>
        <begin position="943"/>
        <end position="963"/>
    </location>
</feature>
<evidence type="ECO:0000256" key="15">
    <source>
        <dbReference type="ARBA" id="ARBA00048694"/>
    </source>
</evidence>
<keyword evidence="5 18" id="KW-0812">Transmembrane</keyword>
<dbReference type="STRING" id="1555241.A0A4P9X8P5"/>
<feature type="compositionally biased region" description="Low complexity" evidence="17">
    <location>
        <begin position="22"/>
        <end position="44"/>
    </location>
</feature>
<feature type="transmembrane region" description="Helical" evidence="18">
    <location>
        <begin position="975"/>
        <end position="993"/>
    </location>
</feature>
<proteinExistence type="predicted"/>
<feature type="region of interest" description="Disordered" evidence="17">
    <location>
        <begin position="1"/>
        <end position="53"/>
    </location>
</feature>
<evidence type="ECO:0000313" key="25">
    <source>
        <dbReference type="Proteomes" id="UP000274922"/>
    </source>
</evidence>
<accession>A0A4P9X8P5</accession>
<keyword evidence="11" id="KW-1278">Translocase</keyword>
<dbReference type="InterPro" id="IPR006408">
    <property type="entry name" value="P-type_ATPase_IIB"/>
</dbReference>
<dbReference type="InterPro" id="IPR023298">
    <property type="entry name" value="ATPase_P-typ_TM_dom_sf"/>
</dbReference>
<dbReference type="SFLD" id="SFLDS00003">
    <property type="entry name" value="Haloacid_Dehalogenase"/>
    <property type="match status" value="1"/>
</dbReference>
<dbReference type="InterPro" id="IPR008250">
    <property type="entry name" value="ATPase_P-typ_transduc_dom_A_sf"/>
</dbReference>
<comment type="catalytic activity">
    <reaction evidence="15">
        <text>Ca(2+)(in) + ATP + H2O = Ca(2+)(out) + ADP + phosphate + H(+)</text>
        <dbReference type="Rhea" id="RHEA:18105"/>
        <dbReference type="ChEBI" id="CHEBI:15377"/>
        <dbReference type="ChEBI" id="CHEBI:15378"/>
        <dbReference type="ChEBI" id="CHEBI:29108"/>
        <dbReference type="ChEBI" id="CHEBI:30616"/>
        <dbReference type="ChEBI" id="CHEBI:43474"/>
        <dbReference type="ChEBI" id="CHEBI:456216"/>
        <dbReference type="EC" id="7.2.2.10"/>
    </reaction>
</comment>